<dbReference type="RefSeq" id="WP_214112032.1">
    <property type="nucleotide sequence ID" value="NZ_JAHCTB010000001.1"/>
</dbReference>
<keyword evidence="1" id="KW-0238">DNA-binding</keyword>
<protein>
    <submittedName>
        <fullName evidence="3">Helix-turn-helix domain-containing protein</fullName>
    </submittedName>
</protein>
<dbReference type="Gene3D" id="1.10.260.40">
    <property type="entry name" value="lambda repressor-like DNA-binding domains"/>
    <property type="match status" value="1"/>
</dbReference>
<dbReference type="InterPro" id="IPR050807">
    <property type="entry name" value="TransReg_Diox_bact_type"/>
</dbReference>
<reference evidence="3 4" key="1">
    <citation type="submission" date="2021-05" db="EMBL/GenBank/DDBJ databases">
        <title>Aequorivita echinoideorum JCM 30378 genome.</title>
        <authorList>
            <person name="Zhang H."/>
            <person name="Li C."/>
        </authorList>
    </citation>
    <scope>NUCLEOTIDE SEQUENCE [LARGE SCALE GENOMIC DNA]</scope>
    <source>
        <strain evidence="3 4">JCM30378</strain>
    </source>
</reference>
<proteinExistence type="predicted"/>
<evidence type="ECO:0000259" key="2">
    <source>
        <dbReference type="PROSITE" id="PS50943"/>
    </source>
</evidence>
<dbReference type="Proteomes" id="UP001297092">
    <property type="component" value="Unassembled WGS sequence"/>
</dbReference>
<gene>
    <name evidence="3" type="ORF">KIV10_03165</name>
</gene>
<evidence type="ECO:0000256" key="1">
    <source>
        <dbReference type="ARBA" id="ARBA00023125"/>
    </source>
</evidence>
<feature type="domain" description="HTH cro/C1-type" evidence="2">
    <location>
        <begin position="8"/>
        <end position="62"/>
    </location>
</feature>
<dbReference type="Pfam" id="PF01381">
    <property type="entry name" value="HTH_3"/>
    <property type="match status" value="1"/>
</dbReference>
<dbReference type="SUPFAM" id="SSF47413">
    <property type="entry name" value="lambda repressor-like DNA-binding domains"/>
    <property type="match status" value="1"/>
</dbReference>
<dbReference type="PROSITE" id="PS50943">
    <property type="entry name" value="HTH_CROC1"/>
    <property type="match status" value="1"/>
</dbReference>
<dbReference type="EMBL" id="JAHCTB010000001">
    <property type="protein sequence ID" value="MBT0607174.1"/>
    <property type="molecule type" value="Genomic_DNA"/>
</dbReference>
<dbReference type="PANTHER" id="PTHR46797:SF1">
    <property type="entry name" value="METHYLPHOSPHONATE SYNTHASE"/>
    <property type="match status" value="1"/>
</dbReference>
<accession>A0ABS5S1U3</accession>
<dbReference type="PANTHER" id="PTHR46797">
    <property type="entry name" value="HTH-TYPE TRANSCRIPTIONAL REGULATOR"/>
    <property type="match status" value="1"/>
</dbReference>
<keyword evidence="4" id="KW-1185">Reference proteome</keyword>
<dbReference type="InterPro" id="IPR010982">
    <property type="entry name" value="Lambda_DNA-bd_dom_sf"/>
</dbReference>
<evidence type="ECO:0000313" key="3">
    <source>
        <dbReference type="EMBL" id="MBT0607174.1"/>
    </source>
</evidence>
<comment type="caution">
    <text evidence="3">The sequence shown here is derived from an EMBL/GenBank/DDBJ whole genome shotgun (WGS) entry which is preliminary data.</text>
</comment>
<organism evidence="3 4">
    <name type="scientific">Aequorivita echinoideorum</name>
    <dbReference type="NCBI Taxonomy" id="1549647"/>
    <lineage>
        <taxon>Bacteria</taxon>
        <taxon>Pseudomonadati</taxon>
        <taxon>Bacteroidota</taxon>
        <taxon>Flavobacteriia</taxon>
        <taxon>Flavobacteriales</taxon>
        <taxon>Flavobacteriaceae</taxon>
        <taxon>Aequorivita</taxon>
    </lineage>
</organism>
<evidence type="ECO:0000313" key="4">
    <source>
        <dbReference type="Proteomes" id="UP001297092"/>
    </source>
</evidence>
<name>A0ABS5S1U3_9FLAO</name>
<dbReference type="CDD" id="cd00093">
    <property type="entry name" value="HTH_XRE"/>
    <property type="match status" value="1"/>
</dbReference>
<dbReference type="InterPro" id="IPR001387">
    <property type="entry name" value="Cro/C1-type_HTH"/>
</dbReference>
<dbReference type="SMART" id="SM00530">
    <property type="entry name" value="HTH_XRE"/>
    <property type="match status" value="1"/>
</dbReference>
<sequence>MKSLGEKLKDYRKSKGLILRKAAALLDIDQSLISKFEKNERKPTEEQIQRMADFYKIPLNELMIDWLSEKLAENLAPYDVSSQVFQFAEEKMNFYKTQANGK</sequence>